<dbReference type="CDD" id="cd10967">
    <property type="entry name" value="CE4_GLA_like_6s"/>
    <property type="match status" value="1"/>
</dbReference>
<sequence length="253" mass="27569">MTMTSYAPSRDALSKVQRRWTQWRAARPANLRFDEPILSITFDDFPVSAGDLGARILESHGARGTFYAAAGLAETDGPCGSNFNRDDIPRLIAAGHEIGCHTYDHGDCAKRGVYDTLRGLAKNRDALNEMGAYEPSRTLAYPYGETQPKLKASLPPRFYSARGILPGLNLGRTDLAQLRSYPMFGEGGMARVCDALKRAAKRKAWLIAFTHDISDTPSPWGTSAADLDALLKAAKALGVVVMPVTPALERRLS</sequence>
<dbReference type="InterPro" id="IPR011330">
    <property type="entry name" value="Glyco_hydro/deAcase_b/a-brl"/>
</dbReference>
<comment type="function">
    <text evidence="1">Is involved in generating a small heat-stable compound (Nod), an acylated oligomer of N-acetylglucosamine, that stimulates mitosis in various plant protoplasts.</text>
</comment>
<dbReference type="PROSITE" id="PS51677">
    <property type="entry name" value="NODB"/>
    <property type="match status" value="1"/>
</dbReference>
<comment type="similarity">
    <text evidence="2">Belongs to the polysaccharide deacetylase family.</text>
</comment>
<feature type="domain" description="NodB homology" evidence="6">
    <location>
        <begin position="36"/>
        <end position="253"/>
    </location>
</feature>
<dbReference type="GO" id="GO:0016810">
    <property type="term" value="F:hydrolase activity, acting on carbon-nitrogen (but not peptide) bonds"/>
    <property type="evidence" value="ECO:0007669"/>
    <property type="project" value="InterPro"/>
</dbReference>
<keyword evidence="8" id="KW-1185">Reference proteome</keyword>
<evidence type="ECO:0000256" key="4">
    <source>
        <dbReference type="ARBA" id="ARBA00022729"/>
    </source>
</evidence>
<evidence type="ECO:0000256" key="2">
    <source>
        <dbReference type="ARBA" id="ARBA00010973"/>
    </source>
</evidence>
<dbReference type="InterPro" id="IPR002509">
    <property type="entry name" value="NODB_dom"/>
</dbReference>
<dbReference type="Pfam" id="PF01522">
    <property type="entry name" value="Polysacc_deac_1"/>
    <property type="match status" value="1"/>
</dbReference>
<evidence type="ECO:0000259" key="6">
    <source>
        <dbReference type="PROSITE" id="PS51677"/>
    </source>
</evidence>
<protein>
    <recommendedName>
        <fullName evidence="3">Chitooligosaccharide deacetylase</fullName>
    </recommendedName>
    <alternativeName>
        <fullName evidence="5">Nodulation protein B</fullName>
    </alternativeName>
</protein>
<dbReference type="Proteomes" id="UP000431269">
    <property type="component" value="Chromosome"/>
</dbReference>
<evidence type="ECO:0000313" key="7">
    <source>
        <dbReference type="EMBL" id="QGZ94780.1"/>
    </source>
</evidence>
<reference evidence="8" key="1">
    <citation type="submission" date="2019-12" db="EMBL/GenBank/DDBJ databases">
        <title>Complete genome of Terracaulis silvestris 0127_4.</title>
        <authorList>
            <person name="Vieira S."/>
            <person name="Riedel T."/>
            <person name="Sproer C."/>
            <person name="Pascual J."/>
            <person name="Boedeker C."/>
            <person name="Overmann J."/>
        </authorList>
    </citation>
    <scope>NUCLEOTIDE SEQUENCE [LARGE SCALE GENOMIC DNA]</scope>
    <source>
        <strain evidence="8">0127_4</strain>
    </source>
</reference>
<dbReference type="PANTHER" id="PTHR34216:SF11">
    <property type="entry name" value="CHITOOLIGOSACCHARIDE DEACETYLASE"/>
    <property type="match status" value="1"/>
</dbReference>
<dbReference type="SUPFAM" id="SSF88713">
    <property type="entry name" value="Glycoside hydrolase/deacetylase"/>
    <property type="match status" value="1"/>
</dbReference>
<evidence type="ECO:0000256" key="3">
    <source>
        <dbReference type="ARBA" id="ARBA00020071"/>
    </source>
</evidence>
<keyword evidence="4" id="KW-0732">Signal</keyword>
<name>A0A6I6MIA0_9CAUL</name>
<dbReference type="EMBL" id="CP047045">
    <property type="protein sequence ID" value="QGZ94780.1"/>
    <property type="molecule type" value="Genomic_DNA"/>
</dbReference>
<dbReference type="RefSeq" id="WP_158765692.1">
    <property type="nucleotide sequence ID" value="NZ_CP047045.1"/>
</dbReference>
<dbReference type="KEGG" id="tsv:DSM104635_01610"/>
<evidence type="ECO:0000313" key="8">
    <source>
        <dbReference type="Proteomes" id="UP000431269"/>
    </source>
</evidence>
<dbReference type="PANTHER" id="PTHR34216">
    <property type="match status" value="1"/>
</dbReference>
<dbReference type="AlphaFoldDB" id="A0A6I6MIA0"/>
<dbReference type="GO" id="GO:0005975">
    <property type="term" value="P:carbohydrate metabolic process"/>
    <property type="evidence" value="ECO:0007669"/>
    <property type="project" value="InterPro"/>
</dbReference>
<organism evidence="7 8">
    <name type="scientific">Terricaulis silvestris</name>
    <dbReference type="NCBI Taxonomy" id="2686094"/>
    <lineage>
        <taxon>Bacteria</taxon>
        <taxon>Pseudomonadati</taxon>
        <taxon>Pseudomonadota</taxon>
        <taxon>Alphaproteobacteria</taxon>
        <taxon>Caulobacterales</taxon>
        <taxon>Caulobacteraceae</taxon>
        <taxon>Terricaulis</taxon>
    </lineage>
</organism>
<evidence type="ECO:0000256" key="1">
    <source>
        <dbReference type="ARBA" id="ARBA00003236"/>
    </source>
</evidence>
<dbReference type="Gene3D" id="3.20.20.370">
    <property type="entry name" value="Glycoside hydrolase/deacetylase"/>
    <property type="match status" value="1"/>
</dbReference>
<gene>
    <name evidence="7" type="ORF">DSM104635_01610</name>
</gene>
<evidence type="ECO:0000256" key="5">
    <source>
        <dbReference type="ARBA" id="ARBA00032976"/>
    </source>
</evidence>
<dbReference type="InterPro" id="IPR051398">
    <property type="entry name" value="Polysacch_Deacetylase"/>
</dbReference>
<proteinExistence type="inferred from homology"/>
<accession>A0A6I6MIA0</accession>